<dbReference type="Proteomes" id="UP000283269">
    <property type="component" value="Unassembled WGS sequence"/>
</dbReference>
<dbReference type="PANTHER" id="PTHR47765:SF2">
    <property type="entry name" value="EXONUCLEASE MUT-7 HOMOLOG"/>
    <property type="match status" value="1"/>
</dbReference>
<accession>A0A409WX33</accession>
<dbReference type="GO" id="GO:0006139">
    <property type="term" value="P:nucleobase-containing compound metabolic process"/>
    <property type="evidence" value="ECO:0007669"/>
    <property type="project" value="InterPro"/>
</dbReference>
<gene>
    <name evidence="4" type="ORF">CVT25_005220</name>
</gene>
<evidence type="ECO:0000313" key="4">
    <source>
        <dbReference type="EMBL" id="PPQ83062.1"/>
    </source>
</evidence>
<evidence type="ECO:0000256" key="1">
    <source>
        <dbReference type="SAM" id="MobiDB-lite"/>
    </source>
</evidence>
<dbReference type="STRING" id="93625.A0A409WX33"/>
<comment type="caution">
    <text evidence="4">The sequence shown here is derived from an EMBL/GenBank/DDBJ whole genome shotgun (WGS) entry which is preliminary data.</text>
</comment>
<feature type="domain" description="3'-5' exonuclease" evidence="2">
    <location>
        <begin position="529"/>
        <end position="692"/>
    </location>
</feature>
<dbReference type="InParanoid" id="A0A409WX33"/>
<sequence>MSSGTSKEQKKKPGHSADDARADFNRKKPNNAPSTSSHMILTVELVPRTRQTAQATQVTQADHAPPPSSDLGSGAETDDDCIGSDCGSDDLDDPFEDDSKDAFEEGDPKVKGIIETYLASVKDRVVQEISSYGMPSCYKAKSFWINPPDHFFALKKSQESSEGLNPTHLYHPKIFLFLPEFLDKRPLTCQNPACECYQDASHPMTVKGWNSDPIARRVVGIDQVYYIMTKRVQCKKKTSPNSEHPGCGKSMNYYDPIILDQLDPTLVAEFPAFLTHRSGIDKTLMTLIRAGIAHQLSSSAWSKVLRELHVREHDLREFKYLQAIKKDIKFKTTQGYEVPAYQPFSSFDNSSEYAGFYPSRWYINSVYMDYMELIHPSLDQCLSALTGYVIKWDHSFKLVKYMMKLNGVVSFAALFTLVNEFEQIHYQAFVPTKGLNHLKAGLEEFVASLRDHGLAEPILGFTDNVASDAGTFLECIPSLNKEVEPVSIDEFSDLPRLILPDGVSVVSCNTEVEISNACLAIIEGILSDKDKIYIDFDMEWEFSTGISGTGPQKTALIQLALPKSVYLLRVYSLKKLPASFQTLLTSQQIIKIGRNIGADFSKLARDFSEIILPQKHKKSYQSVIELGQLAFKKNVVLNGKASLAAIVAATLQQHLSKECRSSEWAAPILNDDQKQYAALDAYAALMVWEVLETFEETGKPLSATTKVGELVSLYVQKQEVAWGKIIEQPLSFTIQNPLENEKPISLNVSTTKT</sequence>
<evidence type="ECO:0000259" key="2">
    <source>
        <dbReference type="Pfam" id="PF01612"/>
    </source>
</evidence>
<dbReference type="PANTHER" id="PTHR47765">
    <property type="entry name" value="3'-5' EXONUCLEASE DOMAIN-CONTAINING PROTEIN"/>
    <property type="match status" value="1"/>
</dbReference>
<proteinExistence type="predicted"/>
<dbReference type="InterPro" id="IPR002562">
    <property type="entry name" value="3'-5'_exonuclease_dom"/>
</dbReference>
<dbReference type="AlphaFoldDB" id="A0A409WX33"/>
<reference evidence="4 5" key="1">
    <citation type="journal article" date="2018" name="Evol. Lett.">
        <title>Horizontal gene cluster transfer increased hallucinogenic mushroom diversity.</title>
        <authorList>
            <person name="Reynolds H.T."/>
            <person name="Vijayakumar V."/>
            <person name="Gluck-Thaler E."/>
            <person name="Korotkin H.B."/>
            <person name="Matheny P.B."/>
            <person name="Slot J.C."/>
        </authorList>
    </citation>
    <scope>NUCLEOTIDE SEQUENCE [LARGE SCALE GENOMIC DNA]</scope>
    <source>
        <strain evidence="4 5">2631</strain>
    </source>
</reference>
<dbReference type="SUPFAM" id="SSF53098">
    <property type="entry name" value="Ribonuclease H-like"/>
    <property type="match status" value="1"/>
</dbReference>
<organism evidence="4 5">
    <name type="scientific">Psilocybe cyanescens</name>
    <dbReference type="NCBI Taxonomy" id="93625"/>
    <lineage>
        <taxon>Eukaryota</taxon>
        <taxon>Fungi</taxon>
        <taxon>Dikarya</taxon>
        <taxon>Basidiomycota</taxon>
        <taxon>Agaricomycotina</taxon>
        <taxon>Agaricomycetes</taxon>
        <taxon>Agaricomycetidae</taxon>
        <taxon>Agaricales</taxon>
        <taxon>Agaricineae</taxon>
        <taxon>Strophariaceae</taxon>
        <taxon>Psilocybe</taxon>
    </lineage>
</organism>
<dbReference type="Pfam" id="PF20499">
    <property type="entry name" value="DUF6729"/>
    <property type="match status" value="1"/>
</dbReference>
<name>A0A409WX33_PSICY</name>
<feature type="compositionally biased region" description="Basic and acidic residues" evidence="1">
    <location>
        <begin position="15"/>
        <end position="26"/>
    </location>
</feature>
<dbReference type="CDD" id="cd06141">
    <property type="entry name" value="WRN_exo"/>
    <property type="match status" value="1"/>
</dbReference>
<feature type="region of interest" description="Disordered" evidence="1">
    <location>
        <begin position="1"/>
        <end position="106"/>
    </location>
</feature>
<dbReference type="InterPro" id="IPR012337">
    <property type="entry name" value="RNaseH-like_sf"/>
</dbReference>
<dbReference type="EMBL" id="NHYD01003054">
    <property type="protein sequence ID" value="PPQ83062.1"/>
    <property type="molecule type" value="Genomic_DNA"/>
</dbReference>
<feature type="compositionally biased region" description="Low complexity" evidence="1">
    <location>
        <begin position="49"/>
        <end position="63"/>
    </location>
</feature>
<feature type="domain" description="DUF6729" evidence="3">
    <location>
        <begin position="158"/>
        <end position="338"/>
    </location>
</feature>
<evidence type="ECO:0000259" key="3">
    <source>
        <dbReference type="Pfam" id="PF20499"/>
    </source>
</evidence>
<keyword evidence="5" id="KW-1185">Reference proteome</keyword>
<protein>
    <submittedName>
        <fullName evidence="4">Uncharacterized protein</fullName>
    </submittedName>
</protein>
<dbReference type="InterPro" id="IPR046616">
    <property type="entry name" value="DUF6729"/>
</dbReference>
<dbReference type="GO" id="GO:0008408">
    <property type="term" value="F:3'-5' exonuclease activity"/>
    <property type="evidence" value="ECO:0007669"/>
    <property type="project" value="InterPro"/>
</dbReference>
<feature type="compositionally biased region" description="Acidic residues" evidence="1">
    <location>
        <begin position="76"/>
        <end position="99"/>
    </location>
</feature>
<dbReference type="OrthoDB" id="3052821at2759"/>
<evidence type="ECO:0000313" key="5">
    <source>
        <dbReference type="Proteomes" id="UP000283269"/>
    </source>
</evidence>
<dbReference type="GO" id="GO:0003676">
    <property type="term" value="F:nucleic acid binding"/>
    <property type="evidence" value="ECO:0007669"/>
    <property type="project" value="InterPro"/>
</dbReference>
<dbReference type="InterPro" id="IPR052408">
    <property type="entry name" value="Exonuclease_MUT-7-like"/>
</dbReference>
<dbReference type="Pfam" id="PF01612">
    <property type="entry name" value="DNA_pol_A_exo1"/>
    <property type="match status" value="1"/>
</dbReference>
<dbReference type="Gene3D" id="3.30.420.10">
    <property type="entry name" value="Ribonuclease H-like superfamily/Ribonuclease H"/>
    <property type="match status" value="1"/>
</dbReference>
<dbReference type="InterPro" id="IPR036397">
    <property type="entry name" value="RNaseH_sf"/>
</dbReference>